<dbReference type="PROSITE" id="PS51330">
    <property type="entry name" value="DHFR_2"/>
    <property type="match status" value="1"/>
</dbReference>
<dbReference type="CDD" id="cd00209">
    <property type="entry name" value="DHFR"/>
    <property type="match status" value="1"/>
</dbReference>
<keyword evidence="4 8" id="KW-0554">One-carbon metabolism</keyword>
<dbReference type="GO" id="GO:0046452">
    <property type="term" value="P:dihydrofolate metabolic process"/>
    <property type="evidence" value="ECO:0007669"/>
    <property type="project" value="TreeGrafter"/>
</dbReference>
<keyword evidence="12" id="KW-1185">Reference proteome</keyword>
<evidence type="ECO:0000256" key="5">
    <source>
        <dbReference type="ARBA" id="ARBA00022857"/>
    </source>
</evidence>
<organism evidence="11 12">
    <name type="scientific">Donghicola eburneus</name>
    <dbReference type="NCBI Taxonomy" id="393278"/>
    <lineage>
        <taxon>Bacteria</taxon>
        <taxon>Pseudomonadati</taxon>
        <taxon>Pseudomonadota</taxon>
        <taxon>Alphaproteobacteria</taxon>
        <taxon>Rhodobacterales</taxon>
        <taxon>Roseobacteraceae</taxon>
        <taxon>Donghicola</taxon>
    </lineage>
</organism>
<dbReference type="InterPro" id="IPR012259">
    <property type="entry name" value="DHFR"/>
</dbReference>
<dbReference type="PANTHER" id="PTHR48069">
    <property type="entry name" value="DIHYDROFOLATE REDUCTASE"/>
    <property type="match status" value="1"/>
</dbReference>
<dbReference type="InterPro" id="IPR024072">
    <property type="entry name" value="DHFR-like_dom_sf"/>
</dbReference>
<sequence>MISLIVARDKNGAIGKDNTIPWEAPEDLKFFQRETSGAAIIMGRNTWDSLPFKPLKNRMNIVVTSQEVSAEHTADSVQDAIDMAHAAGHRRVYGIGGAGIYREMLAYADRLLITEVDTEVTAPDTHFPEVLDADWRLIGTTLLRTEAPRCAVRELLRRG</sequence>
<dbReference type="GO" id="GO:0050661">
    <property type="term" value="F:NADP binding"/>
    <property type="evidence" value="ECO:0007669"/>
    <property type="project" value="InterPro"/>
</dbReference>
<accession>A0A1M4N1C5</accession>
<dbReference type="GO" id="GO:0046654">
    <property type="term" value="P:tetrahydrofolate biosynthetic process"/>
    <property type="evidence" value="ECO:0007669"/>
    <property type="project" value="UniProtKB-UniPathway"/>
</dbReference>
<comment type="similarity">
    <text evidence="2 8 9">Belongs to the dihydrofolate reductase family.</text>
</comment>
<dbReference type="PIRSF" id="PIRSF000194">
    <property type="entry name" value="DHFR"/>
    <property type="match status" value="1"/>
</dbReference>
<dbReference type="Gene3D" id="3.40.430.10">
    <property type="entry name" value="Dihydrofolate Reductase, subunit A"/>
    <property type="match status" value="1"/>
</dbReference>
<dbReference type="RefSeq" id="WP_072707359.1">
    <property type="nucleotide sequence ID" value="NZ_FMJB01000057.1"/>
</dbReference>
<dbReference type="InterPro" id="IPR017925">
    <property type="entry name" value="DHFR_CS"/>
</dbReference>
<dbReference type="GO" id="GO:0006730">
    <property type="term" value="P:one-carbon metabolic process"/>
    <property type="evidence" value="ECO:0007669"/>
    <property type="project" value="UniProtKB-KW"/>
</dbReference>
<dbReference type="Pfam" id="PF00186">
    <property type="entry name" value="DHFR_1"/>
    <property type="match status" value="1"/>
</dbReference>
<dbReference type="GO" id="GO:0004146">
    <property type="term" value="F:dihydrofolate reductase activity"/>
    <property type="evidence" value="ECO:0007669"/>
    <property type="project" value="UniProtKB-EC"/>
</dbReference>
<evidence type="ECO:0000256" key="8">
    <source>
        <dbReference type="PIRNR" id="PIRNR000194"/>
    </source>
</evidence>
<name>A0A1M4N1C5_9RHOB</name>
<protein>
    <recommendedName>
        <fullName evidence="3 8">Dihydrofolate reductase</fullName>
        <ecNumber evidence="3 8">1.5.1.3</ecNumber>
    </recommendedName>
</protein>
<evidence type="ECO:0000256" key="2">
    <source>
        <dbReference type="ARBA" id="ARBA00009539"/>
    </source>
</evidence>
<comment type="catalytic activity">
    <reaction evidence="8">
        <text>(6S)-5,6,7,8-tetrahydrofolate + NADP(+) = 7,8-dihydrofolate + NADPH + H(+)</text>
        <dbReference type="Rhea" id="RHEA:15009"/>
        <dbReference type="ChEBI" id="CHEBI:15378"/>
        <dbReference type="ChEBI" id="CHEBI:57451"/>
        <dbReference type="ChEBI" id="CHEBI:57453"/>
        <dbReference type="ChEBI" id="CHEBI:57783"/>
        <dbReference type="ChEBI" id="CHEBI:58349"/>
        <dbReference type="EC" id="1.5.1.3"/>
    </reaction>
</comment>
<dbReference type="UniPathway" id="UPA00077">
    <property type="reaction ID" value="UER00158"/>
</dbReference>
<dbReference type="InterPro" id="IPR001796">
    <property type="entry name" value="DHFR_dom"/>
</dbReference>
<dbReference type="SUPFAM" id="SSF53597">
    <property type="entry name" value="Dihydrofolate reductase-like"/>
    <property type="match status" value="1"/>
</dbReference>
<feature type="domain" description="DHFR" evidence="10">
    <location>
        <begin position="1"/>
        <end position="159"/>
    </location>
</feature>
<evidence type="ECO:0000256" key="1">
    <source>
        <dbReference type="ARBA" id="ARBA00004903"/>
    </source>
</evidence>
<gene>
    <name evidence="11" type="ORF">KARMA_2838</name>
</gene>
<dbReference type="EMBL" id="FMJB01000057">
    <property type="protein sequence ID" value="SCM68613.1"/>
    <property type="molecule type" value="Genomic_DNA"/>
</dbReference>
<dbReference type="PANTHER" id="PTHR48069:SF3">
    <property type="entry name" value="DIHYDROFOLATE REDUCTASE"/>
    <property type="match status" value="1"/>
</dbReference>
<dbReference type="GO" id="GO:0046655">
    <property type="term" value="P:folic acid metabolic process"/>
    <property type="evidence" value="ECO:0007669"/>
    <property type="project" value="TreeGrafter"/>
</dbReference>
<dbReference type="PROSITE" id="PS00075">
    <property type="entry name" value="DHFR_1"/>
    <property type="match status" value="1"/>
</dbReference>
<keyword evidence="6 8" id="KW-0560">Oxidoreductase</keyword>
<evidence type="ECO:0000256" key="3">
    <source>
        <dbReference type="ARBA" id="ARBA00012856"/>
    </source>
</evidence>
<dbReference type="AlphaFoldDB" id="A0A1M4N1C5"/>
<evidence type="ECO:0000313" key="11">
    <source>
        <dbReference type="EMBL" id="SCM68613.1"/>
    </source>
</evidence>
<reference evidence="12" key="1">
    <citation type="submission" date="2016-09" db="EMBL/GenBank/DDBJ databases">
        <authorList>
            <person name="Wibberg D."/>
        </authorList>
    </citation>
    <scope>NUCLEOTIDE SEQUENCE [LARGE SCALE GENOMIC DNA]</scope>
</reference>
<evidence type="ECO:0000259" key="10">
    <source>
        <dbReference type="PROSITE" id="PS51330"/>
    </source>
</evidence>
<dbReference type="Proteomes" id="UP000184085">
    <property type="component" value="Unassembled WGS sequence"/>
</dbReference>
<evidence type="ECO:0000256" key="7">
    <source>
        <dbReference type="ARBA" id="ARBA00025067"/>
    </source>
</evidence>
<comment type="pathway">
    <text evidence="1 8">Cofactor biosynthesis; tetrahydrofolate biosynthesis; 5,6,7,8-tetrahydrofolate from 7,8-dihydrofolate: step 1/1.</text>
</comment>
<dbReference type="PRINTS" id="PR00070">
    <property type="entry name" value="DHFR"/>
</dbReference>
<comment type="function">
    <text evidence="7 8">Key enzyme in folate metabolism. Catalyzes an essential reaction for de novo glycine and purine synthesis, and for DNA precursor synthesis.</text>
</comment>
<evidence type="ECO:0000256" key="4">
    <source>
        <dbReference type="ARBA" id="ARBA00022563"/>
    </source>
</evidence>
<evidence type="ECO:0000313" key="12">
    <source>
        <dbReference type="Proteomes" id="UP000184085"/>
    </source>
</evidence>
<evidence type="ECO:0000256" key="6">
    <source>
        <dbReference type="ARBA" id="ARBA00023002"/>
    </source>
</evidence>
<proteinExistence type="inferred from homology"/>
<dbReference type="EC" id="1.5.1.3" evidence="3 8"/>
<evidence type="ECO:0000256" key="9">
    <source>
        <dbReference type="RuleBase" id="RU004474"/>
    </source>
</evidence>
<keyword evidence="5 8" id="KW-0521">NADP</keyword>